<keyword evidence="2" id="KW-0378">Hydrolase</keyword>
<dbReference type="SUPFAM" id="SSF55920">
    <property type="entry name" value="Creatinase/aminopeptidase"/>
    <property type="match status" value="1"/>
</dbReference>
<evidence type="ECO:0000313" key="7">
    <source>
        <dbReference type="Proteomes" id="UP000824175"/>
    </source>
</evidence>
<evidence type="ECO:0000256" key="3">
    <source>
        <dbReference type="RuleBase" id="RU000590"/>
    </source>
</evidence>
<dbReference type="PROSITE" id="PS00491">
    <property type="entry name" value="PROLINE_PEPTIDASE"/>
    <property type="match status" value="1"/>
</dbReference>
<accession>A0A9D1KZB5</accession>
<evidence type="ECO:0000256" key="2">
    <source>
        <dbReference type="ARBA" id="ARBA00022801"/>
    </source>
</evidence>
<keyword evidence="1 3" id="KW-0479">Metal-binding</keyword>
<dbReference type="GO" id="GO:0004177">
    <property type="term" value="F:aminopeptidase activity"/>
    <property type="evidence" value="ECO:0007669"/>
    <property type="project" value="UniProtKB-KW"/>
</dbReference>
<dbReference type="Gene3D" id="3.90.230.10">
    <property type="entry name" value="Creatinase/methionine aminopeptidase superfamily"/>
    <property type="match status" value="1"/>
</dbReference>
<keyword evidence="6" id="KW-0645">Protease</keyword>
<evidence type="ECO:0000259" key="5">
    <source>
        <dbReference type="Pfam" id="PF01321"/>
    </source>
</evidence>
<comment type="caution">
    <text evidence="6">The sequence shown here is derived from an EMBL/GenBank/DDBJ whole genome shotgun (WGS) entry which is preliminary data.</text>
</comment>
<dbReference type="InterPro" id="IPR000994">
    <property type="entry name" value="Pept_M24"/>
</dbReference>
<dbReference type="PANTHER" id="PTHR46112:SF3">
    <property type="entry name" value="AMINOPEPTIDASE YPDF"/>
    <property type="match status" value="1"/>
</dbReference>
<dbReference type="AlphaFoldDB" id="A0A9D1KZB5"/>
<comment type="similarity">
    <text evidence="3">Belongs to the peptidase M24B family.</text>
</comment>
<dbReference type="InterPro" id="IPR000587">
    <property type="entry name" value="Creatinase_N"/>
</dbReference>
<keyword evidence="6" id="KW-0031">Aminopeptidase</keyword>
<dbReference type="CDD" id="cd01092">
    <property type="entry name" value="APP-like"/>
    <property type="match status" value="1"/>
</dbReference>
<protein>
    <submittedName>
        <fullName evidence="6">Aminopeptidase P family protein</fullName>
    </submittedName>
</protein>
<evidence type="ECO:0000256" key="1">
    <source>
        <dbReference type="ARBA" id="ARBA00022723"/>
    </source>
</evidence>
<dbReference type="PANTHER" id="PTHR46112">
    <property type="entry name" value="AMINOPEPTIDASE"/>
    <property type="match status" value="1"/>
</dbReference>
<organism evidence="6 7">
    <name type="scientific">Candidatus Fimiplasma intestinipullorum</name>
    <dbReference type="NCBI Taxonomy" id="2840825"/>
    <lineage>
        <taxon>Bacteria</taxon>
        <taxon>Bacillati</taxon>
        <taxon>Bacillota</taxon>
        <taxon>Clostridia</taxon>
        <taxon>Eubacteriales</taxon>
        <taxon>Candidatus Fimiplasma</taxon>
    </lineage>
</organism>
<sequence>MNNERLTTLQTALKKAKMDVLLISDPHSIEYLLGKMIHPGERMLVLAVFQKQAPVFFLNHLFNVPEDFGFEKVWFYDTDDYTGMLASYLDQASVIGVDKNWPARFLLPVMANVPQAHFVNGSYLVDEMRMVKDEAERQLMREASLINDQAMADMRQAFEEGITENEMAAKLLEFYKAHGGEGYSFEPIVGYGPNGADGHHGCDQTPLKPGDSIVVDMGCMYQGYCSDMTRTFFYKSVTPKQREVYDLVLQANLAAEAIIKPGVRLCDIDKAARDVITKAGYGPMFNHRTGHFIGKEVHEYGDVSSAFDMPVRAGMIFSIEPGIYIEGEFGVRIEDLVLVTEDGCEILNHYPKDLIVIE</sequence>
<dbReference type="GO" id="GO:0046872">
    <property type="term" value="F:metal ion binding"/>
    <property type="evidence" value="ECO:0007669"/>
    <property type="project" value="UniProtKB-KW"/>
</dbReference>
<dbReference type="SUPFAM" id="SSF53092">
    <property type="entry name" value="Creatinase/prolidase N-terminal domain"/>
    <property type="match status" value="1"/>
</dbReference>
<dbReference type="InterPro" id="IPR050659">
    <property type="entry name" value="Peptidase_M24B"/>
</dbReference>
<dbReference type="InterPro" id="IPR029149">
    <property type="entry name" value="Creatin/AminoP/Spt16_N"/>
</dbReference>
<dbReference type="InterPro" id="IPR001131">
    <property type="entry name" value="Peptidase_M24B_aminopep-P_CS"/>
</dbReference>
<dbReference type="EMBL" id="DVMJ01000040">
    <property type="protein sequence ID" value="HIU13378.1"/>
    <property type="molecule type" value="Genomic_DNA"/>
</dbReference>
<feature type="domain" description="Creatinase N-terminal" evidence="5">
    <location>
        <begin position="5"/>
        <end position="131"/>
    </location>
</feature>
<name>A0A9D1KZB5_9FIRM</name>
<evidence type="ECO:0000259" key="4">
    <source>
        <dbReference type="Pfam" id="PF00557"/>
    </source>
</evidence>
<dbReference type="Pfam" id="PF00557">
    <property type="entry name" value="Peptidase_M24"/>
    <property type="match status" value="1"/>
</dbReference>
<dbReference type="InterPro" id="IPR036005">
    <property type="entry name" value="Creatinase/aminopeptidase-like"/>
</dbReference>
<dbReference type="Gene3D" id="3.40.350.10">
    <property type="entry name" value="Creatinase/prolidase N-terminal domain"/>
    <property type="match status" value="1"/>
</dbReference>
<dbReference type="Proteomes" id="UP000824175">
    <property type="component" value="Unassembled WGS sequence"/>
</dbReference>
<reference evidence="6" key="1">
    <citation type="submission" date="2020-10" db="EMBL/GenBank/DDBJ databases">
        <authorList>
            <person name="Gilroy R."/>
        </authorList>
    </citation>
    <scope>NUCLEOTIDE SEQUENCE</scope>
    <source>
        <strain evidence="6">CHK195-11698</strain>
    </source>
</reference>
<reference evidence="6" key="2">
    <citation type="journal article" date="2021" name="PeerJ">
        <title>Extensive microbial diversity within the chicken gut microbiome revealed by metagenomics and culture.</title>
        <authorList>
            <person name="Gilroy R."/>
            <person name="Ravi A."/>
            <person name="Getino M."/>
            <person name="Pursley I."/>
            <person name="Horton D.L."/>
            <person name="Alikhan N.F."/>
            <person name="Baker D."/>
            <person name="Gharbi K."/>
            <person name="Hall N."/>
            <person name="Watson M."/>
            <person name="Adriaenssens E.M."/>
            <person name="Foster-Nyarko E."/>
            <person name="Jarju S."/>
            <person name="Secka A."/>
            <person name="Antonio M."/>
            <person name="Oren A."/>
            <person name="Chaudhuri R.R."/>
            <person name="La Ragione R."/>
            <person name="Hildebrand F."/>
            <person name="Pallen M.J."/>
        </authorList>
    </citation>
    <scope>NUCLEOTIDE SEQUENCE</scope>
    <source>
        <strain evidence="6">CHK195-11698</strain>
    </source>
</reference>
<feature type="domain" description="Peptidase M24" evidence="4">
    <location>
        <begin position="139"/>
        <end position="341"/>
    </location>
</feature>
<proteinExistence type="inferred from homology"/>
<dbReference type="Pfam" id="PF01321">
    <property type="entry name" value="Creatinase_N"/>
    <property type="match status" value="1"/>
</dbReference>
<evidence type="ECO:0000313" key="6">
    <source>
        <dbReference type="EMBL" id="HIU13378.1"/>
    </source>
</evidence>
<gene>
    <name evidence="6" type="ORF">IAD15_04840</name>
</gene>